<protein>
    <submittedName>
        <fullName evidence="4">PBS lyase HEAT domain protein repeat-containing protein</fullName>
    </submittedName>
</protein>
<evidence type="ECO:0000313" key="4">
    <source>
        <dbReference type="EMBL" id="ACK67060.1"/>
    </source>
</evidence>
<dbReference type="AlphaFoldDB" id="B7JX72"/>
<sequence>MTDSQPFYEARLSAEDSPADDPAYTVEQALENLQQTADPSARYYAAWWIGRFRVNNPIAVEALLQALEDDSDRSPDGGYPLRRNAAKALGKLGDLRAFPALINALDCEDYYVRESVAQALEMLGDSRAIPPLVKLLEGGLEKAQQVPGKPHLVQPYEAILEALGTLQAREFVLLIEPFLDHFVEKVQYAAARAMYQLTGQAIYAERLVMALQGNDLQLRRSAMMDLGAIGYVNGAEAIANTLAENSLKLIALKGILEHHLTSQSLDLELSQESVRIMKLMDGLL</sequence>
<feature type="region of interest" description="Disordered" evidence="3">
    <location>
        <begin position="1"/>
        <end position="20"/>
    </location>
</feature>
<name>B7JX72_RIPO1</name>
<dbReference type="InterPro" id="IPR011989">
    <property type="entry name" value="ARM-like"/>
</dbReference>
<dbReference type="RefSeq" id="WP_012596321.1">
    <property type="nucleotide sequence ID" value="NC_011726.1"/>
</dbReference>
<dbReference type="InterPro" id="IPR004155">
    <property type="entry name" value="PBS_lyase_HEAT"/>
</dbReference>
<dbReference type="KEGG" id="cyp:PCC8801_3079"/>
<dbReference type="InterPro" id="IPR016024">
    <property type="entry name" value="ARM-type_fold"/>
</dbReference>
<evidence type="ECO:0000313" key="5">
    <source>
        <dbReference type="Proteomes" id="UP000008204"/>
    </source>
</evidence>
<dbReference type="SUPFAM" id="SSF48371">
    <property type="entry name" value="ARM repeat"/>
    <property type="match status" value="1"/>
</dbReference>
<dbReference type="SMART" id="SM00567">
    <property type="entry name" value="EZ_HEAT"/>
    <property type="match status" value="6"/>
</dbReference>
<dbReference type="Gene3D" id="1.25.10.10">
    <property type="entry name" value="Leucine-rich Repeat Variant"/>
    <property type="match status" value="2"/>
</dbReference>
<proteinExistence type="predicted"/>
<evidence type="ECO:0000256" key="1">
    <source>
        <dbReference type="ARBA" id="ARBA00022549"/>
    </source>
</evidence>
<keyword evidence="4" id="KW-0456">Lyase</keyword>
<dbReference type="PANTHER" id="PTHR12697">
    <property type="entry name" value="PBS LYASE HEAT-LIKE PROTEIN"/>
    <property type="match status" value="1"/>
</dbReference>
<keyword evidence="1" id="KW-0042">Antenna complex</keyword>
<dbReference type="Proteomes" id="UP000008204">
    <property type="component" value="Chromosome"/>
</dbReference>
<dbReference type="GO" id="GO:0016829">
    <property type="term" value="F:lyase activity"/>
    <property type="evidence" value="ECO:0007669"/>
    <property type="project" value="UniProtKB-KW"/>
</dbReference>
<dbReference type="HOGENOM" id="CLU_1010860_0_0_3"/>
<evidence type="ECO:0000256" key="2">
    <source>
        <dbReference type="ARBA" id="ARBA00022738"/>
    </source>
</evidence>
<dbReference type="EMBL" id="CP001287">
    <property type="protein sequence ID" value="ACK67060.1"/>
    <property type="molecule type" value="Genomic_DNA"/>
</dbReference>
<dbReference type="OrthoDB" id="454552at2"/>
<accession>B7JX72</accession>
<organism evidence="4 5">
    <name type="scientific">Rippkaea orientalis (strain PCC 8801 / RF-1)</name>
    <name type="common">Cyanothece sp. (strain PCC 8801)</name>
    <dbReference type="NCBI Taxonomy" id="41431"/>
    <lineage>
        <taxon>Bacteria</taxon>
        <taxon>Bacillati</taxon>
        <taxon>Cyanobacteriota</taxon>
        <taxon>Cyanophyceae</taxon>
        <taxon>Oscillatoriophycideae</taxon>
        <taxon>Chroococcales</taxon>
        <taxon>Aphanothecaceae</taxon>
        <taxon>Rippkaea</taxon>
        <taxon>Rippkaea orientalis</taxon>
    </lineage>
</organism>
<dbReference type="GO" id="GO:0030089">
    <property type="term" value="C:phycobilisome"/>
    <property type="evidence" value="ECO:0007669"/>
    <property type="project" value="UniProtKB-KW"/>
</dbReference>
<dbReference type="GO" id="GO:0016491">
    <property type="term" value="F:oxidoreductase activity"/>
    <property type="evidence" value="ECO:0007669"/>
    <property type="project" value="TreeGrafter"/>
</dbReference>
<keyword evidence="2" id="KW-0605">Phycobilisome</keyword>
<dbReference type="eggNOG" id="COG1413">
    <property type="taxonomic scope" value="Bacteria"/>
</dbReference>
<reference evidence="5" key="1">
    <citation type="journal article" date="2011" name="MBio">
        <title>Novel metabolic attributes of the genus Cyanothece, comprising a group of unicellular nitrogen-fixing Cyanobacteria.</title>
        <authorList>
            <person name="Bandyopadhyay A."/>
            <person name="Elvitigala T."/>
            <person name="Welsh E."/>
            <person name="Stockel J."/>
            <person name="Liberton M."/>
            <person name="Min H."/>
            <person name="Sherman L.A."/>
            <person name="Pakrasi H.B."/>
        </authorList>
    </citation>
    <scope>NUCLEOTIDE SEQUENCE [LARGE SCALE GENOMIC DNA]</scope>
    <source>
        <strain evidence="5">PCC 8801</strain>
    </source>
</reference>
<keyword evidence="5" id="KW-1185">Reference proteome</keyword>
<dbReference type="STRING" id="41431.PCC8801_3079"/>
<dbReference type="Pfam" id="PF03130">
    <property type="entry name" value="HEAT_PBS"/>
    <property type="match status" value="1"/>
</dbReference>
<dbReference type="PANTHER" id="PTHR12697:SF5">
    <property type="entry name" value="DEOXYHYPUSINE HYDROXYLASE"/>
    <property type="match status" value="1"/>
</dbReference>
<evidence type="ECO:0000256" key="3">
    <source>
        <dbReference type="SAM" id="MobiDB-lite"/>
    </source>
</evidence>
<gene>
    <name evidence="4" type="ordered locus">PCC8801_3079</name>
</gene>
<dbReference type="Pfam" id="PF13646">
    <property type="entry name" value="HEAT_2"/>
    <property type="match status" value="1"/>
</dbReference>